<dbReference type="PROSITE" id="PS00455">
    <property type="entry name" value="AMP_BINDING"/>
    <property type="match status" value="1"/>
</dbReference>
<dbReference type="InterPro" id="IPR025110">
    <property type="entry name" value="AMP-bd_C"/>
</dbReference>
<evidence type="ECO:0000313" key="3">
    <source>
        <dbReference type="EMBL" id="KKM90763.1"/>
    </source>
</evidence>
<feature type="non-terminal residue" evidence="3">
    <location>
        <position position="1"/>
    </location>
</feature>
<reference evidence="3" key="1">
    <citation type="journal article" date="2015" name="Nature">
        <title>Complex archaea that bridge the gap between prokaryotes and eukaryotes.</title>
        <authorList>
            <person name="Spang A."/>
            <person name="Saw J.H."/>
            <person name="Jorgensen S.L."/>
            <person name="Zaremba-Niedzwiedzka K."/>
            <person name="Martijn J."/>
            <person name="Lind A.E."/>
            <person name="van Eijk R."/>
            <person name="Schleper C."/>
            <person name="Guy L."/>
            <person name="Ettema T.J."/>
        </authorList>
    </citation>
    <scope>NUCLEOTIDE SEQUENCE</scope>
</reference>
<feature type="domain" description="AMP-binding enzyme C-terminal" evidence="2">
    <location>
        <begin position="388"/>
        <end position="465"/>
    </location>
</feature>
<protein>
    <recommendedName>
        <fullName evidence="4">Long-chain fatty acid--CoA ligase</fullName>
    </recommendedName>
</protein>
<dbReference type="InterPro" id="IPR045851">
    <property type="entry name" value="AMP-bd_C_sf"/>
</dbReference>
<gene>
    <name evidence="3" type="ORF">LCGC14_1235330</name>
</gene>
<accession>A0A0F9LBL7</accession>
<evidence type="ECO:0000259" key="1">
    <source>
        <dbReference type="Pfam" id="PF00501"/>
    </source>
</evidence>
<dbReference type="Pfam" id="PF00501">
    <property type="entry name" value="AMP-binding"/>
    <property type="match status" value="1"/>
</dbReference>
<dbReference type="Pfam" id="PF13193">
    <property type="entry name" value="AMP-binding_C"/>
    <property type="match status" value="1"/>
</dbReference>
<evidence type="ECO:0008006" key="4">
    <source>
        <dbReference type="Google" id="ProtNLM"/>
    </source>
</evidence>
<feature type="domain" description="AMP-dependent synthetase/ligase" evidence="1">
    <location>
        <begin position="1"/>
        <end position="334"/>
    </location>
</feature>
<name>A0A0F9LBL7_9ZZZZ</name>
<dbReference type="SUPFAM" id="SSF56801">
    <property type="entry name" value="Acetyl-CoA synthetase-like"/>
    <property type="match status" value="1"/>
</dbReference>
<dbReference type="Gene3D" id="3.40.50.980">
    <property type="match status" value="2"/>
</dbReference>
<dbReference type="InterPro" id="IPR000873">
    <property type="entry name" value="AMP-dep_synth/lig_dom"/>
</dbReference>
<comment type="caution">
    <text evidence="3">The sequence shown here is derived from an EMBL/GenBank/DDBJ whole genome shotgun (WGS) entry which is preliminary data.</text>
</comment>
<dbReference type="AlphaFoldDB" id="A0A0F9LBL7"/>
<proteinExistence type="predicted"/>
<dbReference type="GO" id="GO:0016405">
    <property type="term" value="F:CoA-ligase activity"/>
    <property type="evidence" value="ECO:0007669"/>
    <property type="project" value="TreeGrafter"/>
</dbReference>
<sequence>KKGDVVAIWLPNCPQFSVCYFASLGLGATLTAISPLFVAREVAYQIKDSGAKYFFMLDKFFKEFKKVEDSLPLENVVLVNVEGKTPEIPETQKFIHYNTIMDQNPEPVTEFKVKINSKEDIAVIQYTGGTTGLPKGATLSHYNVLSNTLQLMEITNYVKEECVKGDLIGISSLPWYHIYGQTCELIQGPVSGEKGIIFPTFDIPRILETIKEKRPNFMLGVPTMFINLLRSPLAKDIDFSCLIYANVGASAMPIEVAKEWEQKSGFPLGEGYGLSETSPAIANSPPWAIKKLGSCGVPIANTLCGIIDDELNFLSIGAAGELVVSGPQVMIGYYNRPEENARVFFEAGGYRWLRTGDFAKMDEEGYIYLLDRLKDLIKYKGHSVYPREIEEVLYEHPAILECAVVGVEDPEKGENIMAHIILNREFKGKISEQEIIDWTKENMAAYKYPRIVKFVRSLPKTAVGKVLRRVIRDKEAKKAKK</sequence>
<dbReference type="Gene3D" id="2.30.38.10">
    <property type="entry name" value="Luciferase, Domain 3"/>
    <property type="match status" value="1"/>
</dbReference>
<dbReference type="InterPro" id="IPR020845">
    <property type="entry name" value="AMP-binding_CS"/>
</dbReference>
<dbReference type="EMBL" id="LAZR01006629">
    <property type="protein sequence ID" value="KKM90763.1"/>
    <property type="molecule type" value="Genomic_DNA"/>
</dbReference>
<dbReference type="PANTHER" id="PTHR24096">
    <property type="entry name" value="LONG-CHAIN-FATTY-ACID--COA LIGASE"/>
    <property type="match status" value="1"/>
</dbReference>
<organism evidence="3">
    <name type="scientific">marine sediment metagenome</name>
    <dbReference type="NCBI Taxonomy" id="412755"/>
    <lineage>
        <taxon>unclassified sequences</taxon>
        <taxon>metagenomes</taxon>
        <taxon>ecological metagenomes</taxon>
    </lineage>
</organism>
<dbReference type="Gene3D" id="3.30.300.30">
    <property type="match status" value="1"/>
</dbReference>
<evidence type="ECO:0000259" key="2">
    <source>
        <dbReference type="Pfam" id="PF13193"/>
    </source>
</evidence>